<proteinExistence type="predicted"/>
<reference evidence="1 2" key="1">
    <citation type="submission" date="2021-12" db="EMBL/GenBank/DDBJ databases">
        <title>Siccirubricoccus leaddurans sp. nov., a high concentration Zn2+ tolerance bacterium.</title>
        <authorList>
            <person name="Cao Y."/>
        </authorList>
    </citation>
    <scope>NUCLEOTIDE SEQUENCE [LARGE SCALE GENOMIC DNA]</scope>
    <source>
        <strain evidence="1 2">KC 17139</strain>
    </source>
</reference>
<protein>
    <submittedName>
        <fullName evidence="1">Uncharacterized protein</fullName>
    </submittedName>
</protein>
<evidence type="ECO:0000313" key="1">
    <source>
        <dbReference type="EMBL" id="MCO6419308.1"/>
    </source>
</evidence>
<dbReference type="Proteomes" id="UP001523392">
    <property type="component" value="Unassembled WGS sequence"/>
</dbReference>
<dbReference type="RefSeq" id="WP_252955925.1">
    <property type="nucleotide sequence ID" value="NZ_JAFIRR010000185.1"/>
</dbReference>
<organism evidence="1 2">
    <name type="scientific">Siccirubricoccus soli</name>
    <dbReference type="NCBI Taxonomy" id="2899147"/>
    <lineage>
        <taxon>Bacteria</taxon>
        <taxon>Pseudomonadati</taxon>
        <taxon>Pseudomonadota</taxon>
        <taxon>Alphaproteobacteria</taxon>
        <taxon>Acetobacterales</taxon>
        <taxon>Roseomonadaceae</taxon>
        <taxon>Siccirubricoccus</taxon>
    </lineage>
</organism>
<sequence length="483" mass="54385">MTGKWKVYVRLERPAERAAREERAAKAALKGKPIPLPMESVVRGAAKDWSKCAEVVAAYDPRLQLESPARWTPDLFALDALLIAAGTTGRRGEGLTELPIYHVASAAGVPQRDLPGALLLLSRVTARAHARVPAKVEGKVVRLGKAQRLVREPDLHARIPVADLRNAPSALHVRAWLLMELVAARKKESYEDGILPHFRDVPFEQASRWLGLPKDANPLTALNAVLDWVRERMPYHRLEADRHWSERDVLALSAAPRDHLLEPEAPFDPKTVHLPFLGVKMNRLYRIQDGVVHGHEMTVKPVMAAKAWKWATSRWNVTASYELLRALWLSNVERWDLGVPTSIDVWSLDDMEREVSERGATGAFVEFVTRLVEASARRRTKRGPFDLSAYEEAHFAYDVAGSTDQLERARFDRIYATRHQEDRRVGAGDPGTRRMRLSQWREAADRLLASIEASEAEAKLLSLARRKHIVTLTATQVHGRKVA</sequence>
<comment type="caution">
    <text evidence="1">The sequence shown here is derived from an EMBL/GenBank/DDBJ whole genome shotgun (WGS) entry which is preliminary data.</text>
</comment>
<gene>
    <name evidence="1" type="ORF">JYK14_24560</name>
</gene>
<dbReference type="EMBL" id="JAFIRR010000185">
    <property type="protein sequence ID" value="MCO6419308.1"/>
    <property type="molecule type" value="Genomic_DNA"/>
</dbReference>
<keyword evidence="2" id="KW-1185">Reference proteome</keyword>
<accession>A0ABT1DBI7</accession>
<name>A0ABT1DBI7_9PROT</name>
<evidence type="ECO:0000313" key="2">
    <source>
        <dbReference type="Proteomes" id="UP001523392"/>
    </source>
</evidence>